<dbReference type="PROSITE" id="PS51257">
    <property type="entry name" value="PROKAR_LIPOPROTEIN"/>
    <property type="match status" value="1"/>
</dbReference>
<reference evidence="9 10" key="1">
    <citation type="submission" date="2019-09" db="EMBL/GenBank/DDBJ databases">
        <title>Genome sequence of Rhodovastum atsumiense, a diverse member of the Acetobacteraceae family of non-sulfur purple photosynthetic bacteria.</title>
        <authorList>
            <person name="Meyer T."/>
            <person name="Kyndt J."/>
        </authorList>
    </citation>
    <scope>NUCLEOTIDE SEQUENCE [LARGE SCALE GENOMIC DNA]</scope>
    <source>
        <strain evidence="9 10">DSM 21279</strain>
    </source>
</reference>
<dbReference type="OrthoDB" id="9803444at2"/>
<feature type="transmembrane region" description="Helical" evidence="8">
    <location>
        <begin position="212"/>
        <end position="228"/>
    </location>
</feature>
<name>A0A5M6IX93_9PROT</name>
<evidence type="ECO:0000256" key="6">
    <source>
        <dbReference type="ARBA" id="ARBA00022989"/>
    </source>
</evidence>
<evidence type="ECO:0000256" key="2">
    <source>
        <dbReference type="ARBA" id="ARBA00010735"/>
    </source>
</evidence>
<gene>
    <name evidence="9" type="ORF">F1189_09030</name>
</gene>
<comment type="similarity">
    <text evidence="2">Belongs to the AzlC family.</text>
</comment>
<sequence length="233" mass="24351">MMRRAAPPLAELHAGAFAILPAALAACPFGLMLGQQAVAKGLTPMDVLAMSSIVFAGSAQFVAIGLWESPPPLLVLACTVLLINLRHVLMGASIAGRIRPFGPLRFVAVHLMADEIWAVAERRALSQPLTPAFWFGAGLLLFFCWQVSTVLGAVLGATIQDPARYGLDFAFPAMFLGLALSFWKGWRTGPVVAAAGITAVLAHAALPGGWHVPAGALAGIATAVVLGPEKARR</sequence>
<evidence type="ECO:0000313" key="10">
    <source>
        <dbReference type="Proteomes" id="UP000325255"/>
    </source>
</evidence>
<dbReference type="EMBL" id="VWPK01000011">
    <property type="protein sequence ID" value="KAA5612589.1"/>
    <property type="molecule type" value="Genomic_DNA"/>
</dbReference>
<keyword evidence="10" id="KW-1185">Reference proteome</keyword>
<feature type="transmembrane region" description="Helical" evidence="8">
    <location>
        <begin position="73"/>
        <end position="95"/>
    </location>
</feature>
<evidence type="ECO:0000313" key="9">
    <source>
        <dbReference type="EMBL" id="KAA5612589.1"/>
    </source>
</evidence>
<keyword evidence="7 8" id="KW-0472">Membrane</keyword>
<keyword evidence="3" id="KW-0813">Transport</keyword>
<evidence type="ECO:0000256" key="7">
    <source>
        <dbReference type="ARBA" id="ARBA00023136"/>
    </source>
</evidence>
<feature type="transmembrane region" description="Helical" evidence="8">
    <location>
        <begin position="165"/>
        <end position="183"/>
    </location>
</feature>
<keyword evidence="4" id="KW-1003">Cell membrane</keyword>
<accession>A0A5M6IX93</accession>
<dbReference type="GO" id="GO:0005886">
    <property type="term" value="C:plasma membrane"/>
    <property type="evidence" value="ECO:0007669"/>
    <property type="project" value="UniProtKB-SubCell"/>
</dbReference>
<dbReference type="Proteomes" id="UP000325255">
    <property type="component" value="Unassembled WGS sequence"/>
</dbReference>
<feature type="transmembrane region" description="Helical" evidence="8">
    <location>
        <begin position="45"/>
        <end position="67"/>
    </location>
</feature>
<dbReference type="Pfam" id="PF03591">
    <property type="entry name" value="AzlC"/>
    <property type="match status" value="1"/>
</dbReference>
<feature type="transmembrane region" description="Helical" evidence="8">
    <location>
        <begin position="132"/>
        <end position="159"/>
    </location>
</feature>
<evidence type="ECO:0000256" key="8">
    <source>
        <dbReference type="SAM" id="Phobius"/>
    </source>
</evidence>
<evidence type="ECO:0000256" key="5">
    <source>
        <dbReference type="ARBA" id="ARBA00022692"/>
    </source>
</evidence>
<dbReference type="InterPro" id="IPR011606">
    <property type="entry name" value="Brnchd-chn_aa_trnsp_permease"/>
</dbReference>
<dbReference type="AlphaFoldDB" id="A0A5M6IX93"/>
<dbReference type="PANTHER" id="PTHR34979">
    <property type="entry name" value="INNER MEMBRANE PROTEIN YGAZ"/>
    <property type="match status" value="1"/>
</dbReference>
<evidence type="ECO:0000256" key="3">
    <source>
        <dbReference type="ARBA" id="ARBA00022448"/>
    </source>
</evidence>
<organism evidence="9 10">
    <name type="scientific">Rhodovastum atsumiense</name>
    <dbReference type="NCBI Taxonomy" id="504468"/>
    <lineage>
        <taxon>Bacteria</taxon>
        <taxon>Pseudomonadati</taxon>
        <taxon>Pseudomonadota</taxon>
        <taxon>Alphaproteobacteria</taxon>
        <taxon>Acetobacterales</taxon>
        <taxon>Acetobacteraceae</taxon>
        <taxon>Rhodovastum</taxon>
    </lineage>
</organism>
<dbReference type="PANTHER" id="PTHR34979:SF1">
    <property type="entry name" value="INNER MEMBRANE PROTEIN YGAZ"/>
    <property type="match status" value="1"/>
</dbReference>
<comment type="subcellular location">
    <subcellularLocation>
        <location evidence="1">Cell membrane</location>
        <topology evidence="1">Multi-pass membrane protein</topology>
    </subcellularLocation>
</comment>
<keyword evidence="6 8" id="KW-1133">Transmembrane helix</keyword>
<dbReference type="GO" id="GO:1903785">
    <property type="term" value="P:L-valine transmembrane transport"/>
    <property type="evidence" value="ECO:0007669"/>
    <property type="project" value="TreeGrafter"/>
</dbReference>
<keyword evidence="5 8" id="KW-0812">Transmembrane</keyword>
<proteinExistence type="inferred from homology"/>
<feature type="transmembrane region" description="Helical" evidence="8">
    <location>
        <begin position="190"/>
        <end position="206"/>
    </location>
</feature>
<protein>
    <submittedName>
        <fullName evidence="9">AzlC family ABC transporter permease</fullName>
    </submittedName>
</protein>
<feature type="transmembrane region" description="Helical" evidence="8">
    <location>
        <begin position="12"/>
        <end position="33"/>
    </location>
</feature>
<comment type="caution">
    <text evidence="9">The sequence shown here is derived from an EMBL/GenBank/DDBJ whole genome shotgun (WGS) entry which is preliminary data.</text>
</comment>
<evidence type="ECO:0000256" key="1">
    <source>
        <dbReference type="ARBA" id="ARBA00004651"/>
    </source>
</evidence>
<evidence type="ECO:0000256" key="4">
    <source>
        <dbReference type="ARBA" id="ARBA00022475"/>
    </source>
</evidence>